<dbReference type="EMBL" id="CAJHNH020000482">
    <property type="protein sequence ID" value="CAG5117982.1"/>
    <property type="molecule type" value="Genomic_DNA"/>
</dbReference>
<proteinExistence type="predicted"/>
<feature type="signal peptide" evidence="1">
    <location>
        <begin position="1"/>
        <end position="18"/>
    </location>
</feature>
<evidence type="ECO:0008006" key="4">
    <source>
        <dbReference type="Google" id="ProtNLM"/>
    </source>
</evidence>
<dbReference type="AlphaFoldDB" id="A0A8S3YR47"/>
<keyword evidence="3" id="KW-1185">Reference proteome</keyword>
<protein>
    <recommendedName>
        <fullName evidence="4">Secreted protein</fullName>
    </recommendedName>
</protein>
<evidence type="ECO:0000313" key="3">
    <source>
        <dbReference type="Proteomes" id="UP000678393"/>
    </source>
</evidence>
<feature type="non-terminal residue" evidence="2">
    <location>
        <position position="69"/>
    </location>
</feature>
<evidence type="ECO:0000313" key="2">
    <source>
        <dbReference type="EMBL" id="CAG5117982.1"/>
    </source>
</evidence>
<accession>A0A8S3YR47</accession>
<reference evidence="2" key="1">
    <citation type="submission" date="2021-04" db="EMBL/GenBank/DDBJ databases">
        <authorList>
            <consortium name="Molecular Ecology Group"/>
        </authorList>
    </citation>
    <scope>NUCLEOTIDE SEQUENCE</scope>
</reference>
<name>A0A8S3YR47_9EUPU</name>
<feature type="chain" id="PRO_5035908547" description="Secreted protein" evidence="1">
    <location>
        <begin position="19"/>
        <end position="69"/>
    </location>
</feature>
<sequence length="69" mass="7810">MNKCYGMFFFFFLEMSSSDSINNAHFGITRAENAKHVAPATHSPAVCTRSLLICYRQFVHVPYLFVTGS</sequence>
<gene>
    <name evidence="2" type="ORF">CUNI_LOCUS3540</name>
</gene>
<keyword evidence="1" id="KW-0732">Signal</keyword>
<dbReference type="Proteomes" id="UP000678393">
    <property type="component" value="Unassembled WGS sequence"/>
</dbReference>
<evidence type="ECO:0000256" key="1">
    <source>
        <dbReference type="SAM" id="SignalP"/>
    </source>
</evidence>
<organism evidence="2 3">
    <name type="scientific">Candidula unifasciata</name>
    <dbReference type="NCBI Taxonomy" id="100452"/>
    <lineage>
        <taxon>Eukaryota</taxon>
        <taxon>Metazoa</taxon>
        <taxon>Spiralia</taxon>
        <taxon>Lophotrochozoa</taxon>
        <taxon>Mollusca</taxon>
        <taxon>Gastropoda</taxon>
        <taxon>Heterobranchia</taxon>
        <taxon>Euthyneura</taxon>
        <taxon>Panpulmonata</taxon>
        <taxon>Eupulmonata</taxon>
        <taxon>Stylommatophora</taxon>
        <taxon>Helicina</taxon>
        <taxon>Helicoidea</taxon>
        <taxon>Geomitridae</taxon>
        <taxon>Candidula</taxon>
    </lineage>
</organism>
<comment type="caution">
    <text evidence="2">The sequence shown here is derived from an EMBL/GenBank/DDBJ whole genome shotgun (WGS) entry which is preliminary data.</text>
</comment>